<dbReference type="AlphaFoldDB" id="M5G3L0"/>
<dbReference type="HOGENOM" id="CLU_2413219_0_0_1"/>
<evidence type="ECO:0000313" key="1">
    <source>
        <dbReference type="EMBL" id="EJU00447.1"/>
    </source>
</evidence>
<sequence>MHYAGMLSRVLCQWPKGQNVPLYEISQLYNLPSGYWKLHHRSTYPVAHPFHTDFSHFLLSMTLLHSAAQNEEETGPVDSEVSRGSGYYCVIA</sequence>
<name>M5G3L0_DACPD</name>
<dbReference type="RefSeq" id="XP_040627344.1">
    <property type="nucleotide sequence ID" value="XM_040773206.1"/>
</dbReference>
<organism evidence="1 2">
    <name type="scientific">Dacryopinax primogenitus (strain DJM 731)</name>
    <name type="common">Brown rot fungus</name>
    <dbReference type="NCBI Taxonomy" id="1858805"/>
    <lineage>
        <taxon>Eukaryota</taxon>
        <taxon>Fungi</taxon>
        <taxon>Dikarya</taxon>
        <taxon>Basidiomycota</taxon>
        <taxon>Agaricomycotina</taxon>
        <taxon>Dacrymycetes</taxon>
        <taxon>Dacrymycetales</taxon>
        <taxon>Dacrymycetaceae</taxon>
        <taxon>Dacryopinax</taxon>
    </lineage>
</organism>
<dbReference type="EMBL" id="JH795867">
    <property type="protein sequence ID" value="EJU00447.1"/>
    <property type="molecule type" value="Genomic_DNA"/>
</dbReference>
<dbReference type="GeneID" id="63688268"/>
<proteinExistence type="predicted"/>
<protein>
    <submittedName>
        <fullName evidence="1">Uncharacterized protein</fullName>
    </submittedName>
</protein>
<keyword evidence="2" id="KW-1185">Reference proteome</keyword>
<reference evidence="1 2" key="1">
    <citation type="journal article" date="2012" name="Science">
        <title>The Paleozoic origin of enzymatic lignin decomposition reconstructed from 31 fungal genomes.</title>
        <authorList>
            <person name="Floudas D."/>
            <person name="Binder M."/>
            <person name="Riley R."/>
            <person name="Barry K."/>
            <person name="Blanchette R.A."/>
            <person name="Henrissat B."/>
            <person name="Martinez A.T."/>
            <person name="Otillar R."/>
            <person name="Spatafora J.W."/>
            <person name="Yadav J.S."/>
            <person name="Aerts A."/>
            <person name="Benoit I."/>
            <person name="Boyd A."/>
            <person name="Carlson A."/>
            <person name="Copeland A."/>
            <person name="Coutinho P.M."/>
            <person name="de Vries R.P."/>
            <person name="Ferreira P."/>
            <person name="Findley K."/>
            <person name="Foster B."/>
            <person name="Gaskell J."/>
            <person name="Glotzer D."/>
            <person name="Gorecki P."/>
            <person name="Heitman J."/>
            <person name="Hesse C."/>
            <person name="Hori C."/>
            <person name="Igarashi K."/>
            <person name="Jurgens J.A."/>
            <person name="Kallen N."/>
            <person name="Kersten P."/>
            <person name="Kohler A."/>
            <person name="Kuees U."/>
            <person name="Kumar T.K.A."/>
            <person name="Kuo A."/>
            <person name="LaButti K."/>
            <person name="Larrondo L.F."/>
            <person name="Lindquist E."/>
            <person name="Ling A."/>
            <person name="Lombard V."/>
            <person name="Lucas S."/>
            <person name="Lundell T."/>
            <person name="Martin R."/>
            <person name="McLaughlin D.J."/>
            <person name="Morgenstern I."/>
            <person name="Morin E."/>
            <person name="Murat C."/>
            <person name="Nagy L.G."/>
            <person name="Nolan M."/>
            <person name="Ohm R.A."/>
            <person name="Patyshakuliyeva A."/>
            <person name="Rokas A."/>
            <person name="Ruiz-Duenas F.J."/>
            <person name="Sabat G."/>
            <person name="Salamov A."/>
            <person name="Samejima M."/>
            <person name="Schmutz J."/>
            <person name="Slot J.C."/>
            <person name="St John F."/>
            <person name="Stenlid J."/>
            <person name="Sun H."/>
            <person name="Sun S."/>
            <person name="Syed K."/>
            <person name="Tsang A."/>
            <person name="Wiebenga A."/>
            <person name="Young D."/>
            <person name="Pisabarro A."/>
            <person name="Eastwood D.C."/>
            <person name="Martin F."/>
            <person name="Cullen D."/>
            <person name="Grigoriev I.V."/>
            <person name="Hibbett D.S."/>
        </authorList>
    </citation>
    <scope>NUCLEOTIDE SEQUENCE [LARGE SCALE GENOMIC DNA]</scope>
    <source>
        <strain evidence="1 2">DJM-731 SS1</strain>
    </source>
</reference>
<dbReference type="Proteomes" id="UP000030653">
    <property type="component" value="Unassembled WGS sequence"/>
</dbReference>
<evidence type="ECO:0000313" key="2">
    <source>
        <dbReference type="Proteomes" id="UP000030653"/>
    </source>
</evidence>
<gene>
    <name evidence="1" type="ORF">DACRYDRAFT_23335</name>
</gene>
<accession>M5G3L0</accession>